<name>A0A438IN75_VITVI</name>
<evidence type="ECO:0000256" key="1">
    <source>
        <dbReference type="SAM" id="Phobius"/>
    </source>
</evidence>
<feature type="domain" description="Transposase MuDR plant" evidence="2">
    <location>
        <begin position="200"/>
        <end position="264"/>
    </location>
</feature>
<gene>
    <name evidence="4" type="ORF">CK203_029046</name>
</gene>
<dbReference type="Pfam" id="PF03108">
    <property type="entry name" value="DBD_Tnp_Mut"/>
    <property type="match status" value="1"/>
</dbReference>
<evidence type="ECO:0000259" key="2">
    <source>
        <dbReference type="Pfam" id="PF03108"/>
    </source>
</evidence>
<evidence type="ECO:0000313" key="4">
    <source>
        <dbReference type="EMBL" id="RVW98075.1"/>
    </source>
</evidence>
<dbReference type="Proteomes" id="UP000288805">
    <property type="component" value="Unassembled WGS sequence"/>
</dbReference>
<dbReference type="AlphaFoldDB" id="A0A438IN75"/>
<dbReference type="InterPro" id="IPR004332">
    <property type="entry name" value="Transposase_MuDR"/>
</dbReference>
<dbReference type="InterPro" id="IPR018289">
    <property type="entry name" value="MULE_transposase_dom"/>
</dbReference>
<protein>
    <recommendedName>
        <fullName evidence="6">Transposase MuDR plant domain-containing protein</fullName>
    </recommendedName>
</protein>
<dbReference type="EMBL" id="QGNW01000096">
    <property type="protein sequence ID" value="RVW98075.1"/>
    <property type="molecule type" value="Genomic_DNA"/>
</dbReference>
<reference evidence="4 5" key="1">
    <citation type="journal article" date="2018" name="PLoS Genet.">
        <title>Population sequencing reveals clonal diversity and ancestral inbreeding in the grapevine cultivar Chardonnay.</title>
        <authorList>
            <person name="Roach M.J."/>
            <person name="Johnson D.L."/>
            <person name="Bohlmann J."/>
            <person name="van Vuuren H.J."/>
            <person name="Jones S.J."/>
            <person name="Pretorius I.S."/>
            <person name="Schmidt S.A."/>
            <person name="Borneman A.R."/>
        </authorList>
    </citation>
    <scope>NUCLEOTIDE SEQUENCE [LARGE SCALE GENOMIC DNA]</scope>
    <source>
        <strain evidence="5">cv. Chardonnay</strain>
        <tissue evidence="4">Leaf</tissue>
    </source>
</reference>
<accession>A0A438IN75</accession>
<feature type="domain" description="MULE transposase" evidence="3">
    <location>
        <begin position="405"/>
        <end position="472"/>
    </location>
</feature>
<comment type="caution">
    <text evidence="4">The sequence shown here is derived from an EMBL/GenBank/DDBJ whole genome shotgun (WGS) entry which is preliminary data.</text>
</comment>
<keyword evidence="1" id="KW-1133">Transmembrane helix</keyword>
<dbReference type="PANTHER" id="PTHR31973">
    <property type="entry name" value="POLYPROTEIN, PUTATIVE-RELATED"/>
    <property type="match status" value="1"/>
</dbReference>
<evidence type="ECO:0008006" key="6">
    <source>
        <dbReference type="Google" id="ProtNLM"/>
    </source>
</evidence>
<evidence type="ECO:0000259" key="3">
    <source>
        <dbReference type="Pfam" id="PF10551"/>
    </source>
</evidence>
<dbReference type="Pfam" id="PF10551">
    <property type="entry name" value="MULE"/>
    <property type="match status" value="1"/>
</dbReference>
<keyword evidence="1" id="KW-0472">Membrane</keyword>
<evidence type="ECO:0000313" key="5">
    <source>
        <dbReference type="Proteomes" id="UP000288805"/>
    </source>
</evidence>
<proteinExistence type="predicted"/>
<dbReference type="PANTHER" id="PTHR31973:SF195">
    <property type="entry name" value="MUDR FAMILY TRANSPOSASE"/>
    <property type="match status" value="1"/>
</dbReference>
<sequence length="655" mass="75027">MVFRYPVPFPNGNGTINYVPLPIQDDGDVRIMFTVVAQSPHPNTIEMFCQTSSIDYHPVPSSFTTPLHIESLGPSEHMVENNTSSPKYMQSYDNDMEPIVRVDMAGVTESIVMTVGNYVDILPGNDDDNVELFDEDDGNEDIMDMEDNENTENDASLLGGGEHDVPSPIFRELNWDVINSIADKDLIARIGLWNESDELFKGLRFESKVDLQYAVKRYSICRNQHLIVIESEPDIWVVKCKKWSESCNWRLRACRRKCHGLFEITKYIGPHTCVYPKLSQDHSQLDSTFISREVQNVVQSDHTISIAALHQIVKDKFGYNVHYKRIWEAKRKAMIRIFGDWDESYQTLPKWMNIVKLTNPGTKVVWKTSLLAGCNGNVRFMRVFWAFGACVEGFKHCRPIIQIDAFAIVEEESSNSWSWFLYILRTQVTQREGICLISDRHAGIQAAIRDPSVGWSPPYAHHRYCLRHMASNFNDKYRNKMLKDLVYRARLDTKKWTLAHDGGHRYGWMTTNIAECINGVLKGARMLPITTLYVIKEDQDLQGLGMKWIGENQVLNYDVGFVNKRVTIGENVLTKGSLLTQPLNDIEASFFVVAVGDIFPTRIDLRDHLMLLYFLVFVIILDFFLVHVLHLALVPLAVVQQVVTESIAFVSPHHL</sequence>
<organism evidence="4 5">
    <name type="scientific">Vitis vinifera</name>
    <name type="common">Grape</name>
    <dbReference type="NCBI Taxonomy" id="29760"/>
    <lineage>
        <taxon>Eukaryota</taxon>
        <taxon>Viridiplantae</taxon>
        <taxon>Streptophyta</taxon>
        <taxon>Embryophyta</taxon>
        <taxon>Tracheophyta</taxon>
        <taxon>Spermatophyta</taxon>
        <taxon>Magnoliopsida</taxon>
        <taxon>eudicotyledons</taxon>
        <taxon>Gunneridae</taxon>
        <taxon>Pentapetalae</taxon>
        <taxon>rosids</taxon>
        <taxon>Vitales</taxon>
        <taxon>Vitaceae</taxon>
        <taxon>Viteae</taxon>
        <taxon>Vitis</taxon>
    </lineage>
</organism>
<keyword evidence="1" id="KW-0812">Transmembrane</keyword>
<feature type="transmembrane region" description="Helical" evidence="1">
    <location>
        <begin position="611"/>
        <end position="633"/>
    </location>
</feature>